<sequence length="605" mass="70745">MERRSRTISWLGCLFLLGISAETEKRQNRALFFNQNEQIMDHILRIMDETANPCTNFKEYSTGRTYLAYFNNYSVPAFDNLNRKFYAVFEQLKNRAYESGSPEEKVFKLYNACQADQKKEKKNSYLEVVQPDINLSWPQNTPQGSQWPKERFQWLVTLGRLRRFGMDDDLLKMSVQVDSEDHSNYTVVIKKPRYLHYEDWLHEVGFTKSKATFLNEEIRKLRDNLNNENDDKPLKKRLTLLELESQHGVSLNKYLEVVFDRKFPPSFKLQIDDVNYLVRLNQLISSSDQEAVAVLLMERFIDFMTLSDRLDAPYDCGIMVRDRMEFASNLIFEEHILGEKKLGEYQFQATKLFEALLKPFRSGLERNRLNLPTSQISDHLKTLNGITVNVGNMPKNEDHRRFVTSYYEDLDLEIDDDFAIIYLKMSVFKTSRELGKLGKPVSNDPSPLRSIQLVNLVNLNTIVIPYYVLVEPLFMTRGHDVFKFSRVAYEISFLLMNALYSGNSQAKTNLIKTLDDYDLFGNTQFPFDKDYMEWNVALKYYRVIFNLIHEAYFLPGSGFDQSQPNFTDKSVEQLFFLFSAQTNFVSECLTLMPTFAETFNCSSSS</sequence>
<evidence type="ECO:0000256" key="1">
    <source>
        <dbReference type="SAM" id="SignalP"/>
    </source>
</evidence>
<keyword evidence="1" id="KW-0732">Signal</keyword>
<dbReference type="RefSeq" id="XP_044316152.1">
    <property type="nucleotide sequence ID" value="XM_044460217.1"/>
</dbReference>
<dbReference type="Gene3D" id="1.10.1380.10">
    <property type="entry name" value="Neutral endopeptidase , domain2"/>
    <property type="match status" value="2"/>
</dbReference>
<evidence type="ECO:0008006" key="4">
    <source>
        <dbReference type="Google" id="ProtNLM"/>
    </source>
</evidence>
<dbReference type="InterPro" id="IPR024079">
    <property type="entry name" value="MetalloPept_cat_dom_sf"/>
</dbReference>
<proteinExistence type="predicted"/>
<dbReference type="Gene3D" id="3.40.390.10">
    <property type="entry name" value="Collagenase (Catalytic Domain)"/>
    <property type="match status" value="2"/>
</dbReference>
<feature type="chain" id="PRO_5046844660" description="Membrane metallo-endopeptidase-like 1" evidence="1">
    <location>
        <begin position="22"/>
        <end position="605"/>
    </location>
</feature>
<dbReference type="SUPFAM" id="SSF55486">
    <property type="entry name" value="Metalloproteases ('zincins'), catalytic domain"/>
    <property type="match status" value="1"/>
</dbReference>
<dbReference type="PROSITE" id="PS51885">
    <property type="entry name" value="NEPRILYSIN"/>
    <property type="match status" value="1"/>
</dbReference>
<organism evidence="2 3">
    <name type="scientific">Drosophila rhopaloa</name>
    <name type="common">Fruit fly</name>
    <dbReference type="NCBI Taxonomy" id="1041015"/>
    <lineage>
        <taxon>Eukaryota</taxon>
        <taxon>Metazoa</taxon>
        <taxon>Ecdysozoa</taxon>
        <taxon>Arthropoda</taxon>
        <taxon>Hexapoda</taxon>
        <taxon>Insecta</taxon>
        <taxon>Pterygota</taxon>
        <taxon>Neoptera</taxon>
        <taxon>Endopterygota</taxon>
        <taxon>Diptera</taxon>
        <taxon>Brachycera</taxon>
        <taxon>Muscomorpha</taxon>
        <taxon>Ephydroidea</taxon>
        <taxon>Drosophilidae</taxon>
        <taxon>Drosophila</taxon>
        <taxon>Sophophora</taxon>
    </lineage>
</organism>
<evidence type="ECO:0000313" key="3">
    <source>
        <dbReference type="Proteomes" id="UP001652680"/>
    </source>
</evidence>
<dbReference type="PANTHER" id="PTHR11733:SF231">
    <property type="entry name" value="LD31822P"/>
    <property type="match status" value="1"/>
</dbReference>
<protein>
    <recommendedName>
        <fullName evidence="4">Membrane metallo-endopeptidase-like 1</fullName>
    </recommendedName>
</protein>
<dbReference type="EnsemblMetazoa" id="XM_044460217.1">
    <property type="protein sequence ID" value="XP_044316152.1"/>
    <property type="gene ID" value="LOC108040217"/>
</dbReference>
<dbReference type="GeneID" id="108040217"/>
<dbReference type="Proteomes" id="UP001652680">
    <property type="component" value="Unassembled WGS sequence"/>
</dbReference>
<reference evidence="3" key="1">
    <citation type="journal article" date="2021" name="Elife">
        <title>Highly contiguous assemblies of 101 drosophilid genomes.</title>
        <authorList>
            <person name="Kim B.Y."/>
            <person name="Wang J.R."/>
            <person name="Miller D.E."/>
            <person name="Barmina O."/>
            <person name="Delaney E."/>
            <person name="Thompson A."/>
            <person name="Comeault A.A."/>
            <person name="Peede D."/>
            <person name="D'Agostino E.R."/>
            <person name="Pelaez J."/>
            <person name="Aguilar J.M."/>
            <person name="Haji D."/>
            <person name="Matsunaga T."/>
            <person name="Armstrong E.E."/>
            <person name="Zych M."/>
            <person name="Ogawa Y."/>
            <person name="Stamenkovic-Radak M."/>
            <person name="Jelic M."/>
            <person name="Veselinovic M.S."/>
            <person name="Tanaskovic M."/>
            <person name="Eric P."/>
            <person name="Gao J.J."/>
            <person name="Katoh T.K."/>
            <person name="Toda M.J."/>
            <person name="Watabe H."/>
            <person name="Watada M."/>
            <person name="Davis J.S."/>
            <person name="Moyle L.C."/>
            <person name="Manoli G."/>
            <person name="Bertolini E."/>
            <person name="Kostal V."/>
            <person name="Hawley R.S."/>
            <person name="Takahashi A."/>
            <person name="Jones C.D."/>
            <person name="Price D.K."/>
            <person name="Whiteman N."/>
            <person name="Kopp A."/>
            <person name="Matute D.R."/>
            <person name="Petrov D.A."/>
        </authorList>
    </citation>
    <scope>NUCLEOTIDE SEQUENCE [LARGE SCALE GENOMIC DNA]</scope>
</reference>
<accession>A0ABM5JBF2</accession>
<evidence type="ECO:0000313" key="2">
    <source>
        <dbReference type="EnsemblMetazoa" id="XP_044316152.1"/>
    </source>
</evidence>
<keyword evidence="3" id="KW-1185">Reference proteome</keyword>
<reference evidence="2" key="2">
    <citation type="submission" date="2025-05" db="UniProtKB">
        <authorList>
            <consortium name="EnsemblMetazoa"/>
        </authorList>
    </citation>
    <scope>IDENTIFICATION</scope>
</reference>
<dbReference type="InterPro" id="IPR042089">
    <property type="entry name" value="Peptidase_M13_dom_2"/>
</dbReference>
<dbReference type="PANTHER" id="PTHR11733">
    <property type="entry name" value="ZINC METALLOPROTEASE FAMILY M13 NEPRILYSIN-RELATED"/>
    <property type="match status" value="1"/>
</dbReference>
<name>A0ABM5JBF2_DRORH</name>
<dbReference type="InterPro" id="IPR000718">
    <property type="entry name" value="Peptidase_M13"/>
</dbReference>
<feature type="signal peptide" evidence="1">
    <location>
        <begin position="1"/>
        <end position="21"/>
    </location>
</feature>